<dbReference type="Proteomes" id="UP000307087">
    <property type="component" value="Unassembled WGS sequence"/>
</dbReference>
<dbReference type="AlphaFoldDB" id="A0A4S8N3M4"/>
<feature type="region of interest" description="Disordered" evidence="1">
    <location>
        <begin position="1"/>
        <end position="22"/>
    </location>
</feature>
<keyword evidence="2" id="KW-0472">Membrane</keyword>
<keyword evidence="4" id="KW-1185">Reference proteome</keyword>
<dbReference type="RefSeq" id="WP_136563714.1">
    <property type="nucleotide sequence ID" value="NZ_BAABLS010000006.1"/>
</dbReference>
<protein>
    <submittedName>
        <fullName evidence="3">Uncharacterized protein</fullName>
    </submittedName>
</protein>
<keyword evidence="2" id="KW-0812">Transmembrane</keyword>
<feature type="region of interest" description="Disordered" evidence="1">
    <location>
        <begin position="110"/>
        <end position="136"/>
    </location>
</feature>
<evidence type="ECO:0000313" key="3">
    <source>
        <dbReference type="EMBL" id="THV10121.1"/>
    </source>
</evidence>
<evidence type="ECO:0000313" key="4">
    <source>
        <dbReference type="Proteomes" id="UP000307087"/>
    </source>
</evidence>
<reference evidence="3 4" key="1">
    <citation type="journal article" date="2009" name="Int. J. Syst. Evol. Microbiol.">
        <title>Nocardioides caeni sp. nov., isolated from wastewater.</title>
        <authorList>
            <person name="Yoon J.H."/>
            <person name="Kang S.J."/>
            <person name="Park S."/>
            <person name="Kim W."/>
            <person name="Oh T.K."/>
        </authorList>
    </citation>
    <scope>NUCLEOTIDE SEQUENCE [LARGE SCALE GENOMIC DNA]</scope>
    <source>
        <strain evidence="3 4">DSM 23134</strain>
    </source>
</reference>
<feature type="transmembrane region" description="Helical" evidence="2">
    <location>
        <begin position="91"/>
        <end position="110"/>
    </location>
</feature>
<accession>A0A4S8N3M4</accession>
<evidence type="ECO:0000256" key="2">
    <source>
        <dbReference type="SAM" id="Phobius"/>
    </source>
</evidence>
<evidence type="ECO:0000256" key="1">
    <source>
        <dbReference type="SAM" id="MobiDB-lite"/>
    </source>
</evidence>
<dbReference type="OrthoDB" id="3790815at2"/>
<proteinExistence type="predicted"/>
<dbReference type="EMBL" id="STGW01000011">
    <property type="protein sequence ID" value="THV10121.1"/>
    <property type="molecule type" value="Genomic_DNA"/>
</dbReference>
<organism evidence="3 4">
    <name type="scientific">Nocardioides caeni</name>
    <dbReference type="NCBI Taxonomy" id="574700"/>
    <lineage>
        <taxon>Bacteria</taxon>
        <taxon>Bacillati</taxon>
        <taxon>Actinomycetota</taxon>
        <taxon>Actinomycetes</taxon>
        <taxon>Propionibacteriales</taxon>
        <taxon>Nocardioidaceae</taxon>
        <taxon>Nocardioides</taxon>
    </lineage>
</organism>
<gene>
    <name evidence="3" type="ORF">E9934_15030</name>
</gene>
<sequence length="274" mass="28087">MPDPTPTPDGSDADGPELSPEQDAAVRRLLAEAGGPEALPDDVATRLEETLAELRAERDAADLVSTGVAEEHGVVLPRDELAGRRRRKARLLLVAAAAVLVGAVAAGQLADRPTDDAAVAGQSAEDDPARTADSAGGAALQEGAELEPDASMPGDLEDSAQDDGLAARPLERVPSDGPLRSIRADRLREDLVALQHVSLPDPATVDYSGAVFVAPQDFMCEPADFGAGHLVAVEYAGRPAVVAFRAPAGTTQEADVLACGTGDTLHSVTLATAG</sequence>
<name>A0A4S8N3M4_9ACTN</name>
<keyword evidence="2" id="KW-1133">Transmembrane helix</keyword>
<comment type="caution">
    <text evidence="3">The sequence shown here is derived from an EMBL/GenBank/DDBJ whole genome shotgun (WGS) entry which is preliminary data.</text>
</comment>